<evidence type="ECO:0000313" key="5">
    <source>
        <dbReference type="EMBL" id="OHY88589.1"/>
    </source>
</evidence>
<dbReference type="Proteomes" id="UP000179934">
    <property type="component" value="Unassembled WGS sequence"/>
</dbReference>
<dbReference type="STRING" id="646.BJD16_07320"/>
<dbReference type="GeneID" id="58924403"/>
<dbReference type="GO" id="GO:0016491">
    <property type="term" value="F:oxidoreductase activity"/>
    <property type="evidence" value="ECO:0007669"/>
    <property type="project" value="UniProtKB-KW"/>
</dbReference>
<dbReference type="PANTHER" id="PTHR43708:SF5">
    <property type="entry name" value="CONSERVED EXPRESSED OXIDOREDUCTASE (EUROFUNG)-RELATED"/>
    <property type="match status" value="1"/>
</dbReference>
<gene>
    <name evidence="5" type="ORF">BJD16_07320</name>
</gene>
<dbReference type="Pfam" id="PF02894">
    <property type="entry name" value="GFO_IDH_MocA_C"/>
    <property type="match status" value="1"/>
</dbReference>
<dbReference type="Gene3D" id="3.40.50.720">
    <property type="entry name" value="NAD(P)-binding Rossmann-like Domain"/>
    <property type="match status" value="1"/>
</dbReference>
<keyword evidence="2" id="KW-0560">Oxidoreductase</keyword>
<dbReference type="InterPro" id="IPR051317">
    <property type="entry name" value="Gfo/Idh/MocA_oxidoreduct"/>
</dbReference>
<dbReference type="EMBL" id="MKFU01000066">
    <property type="protein sequence ID" value="OHY88589.1"/>
    <property type="molecule type" value="Genomic_DNA"/>
</dbReference>
<dbReference type="InterPro" id="IPR036291">
    <property type="entry name" value="NAD(P)-bd_dom_sf"/>
</dbReference>
<organism evidence="5 6">
    <name type="scientific">Aeromonas sobria</name>
    <dbReference type="NCBI Taxonomy" id="646"/>
    <lineage>
        <taxon>Bacteria</taxon>
        <taxon>Pseudomonadati</taxon>
        <taxon>Pseudomonadota</taxon>
        <taxon>Gammaproteobacteria</taxon>
        <taxon>Aeromonadales</taxon>
        <taxon>Aeromonadaceae</taxon>
        <taxon>Aeromonas</taxon>
    </lineage>
</organism>
<proteinExistence type="inferred from homology"/>
<comment type="caution">
    <text evidence="5">The sequence shown here is derived from an EMBL/GenBank/DDBJ whole genome shotgun (WGS) entry which is preliminary data.</text>
</comment>
<comment type="similarity">
    <text evidence="1">Belongs to the Gfo/Idh/MocA family.</text>
</comment>
<dbReference type="PANTHER" id="PTHR43708">
    <property type="entry name" value="CONSERVED EXPRESSED OXIDOREDUCTASE (EUROFUNG)"/>
    <property type="match status" value="1"/>
</dbReference>
<feature type="domain" description="Gfo/Idh/MocA-like oxidoreductase N-terminal" evidence="3">
    <location>
        <begin position="6"/>
        <end position="120"/>
    </location>
</feature>
<protein>
    <submittedName>
        <fullName evidence="5">Oxidoreductase</fullName>
    </submittedName>
</protein>
<dbReference type="SUPFAM" id="SSF51735">
    <property type="entry name" value="NAD(P)-binding Rossmann-fold domains"/>
    <property type="match status" value="1"/>
</dbReference>
<evidence type="ECO:0000259" key="3">
    <source>
        <dbReference type="Pfam" id="PF01408"/>
    </source>
</evidence>
<name>A0A1S2CKK1_AERSO</name>
<dbReference type="InterPro" id="IPR000683">
    <property type="entry name" value="Gfo/Idh/MocA-like_OxRdtase_N"/>
</dbReference>
<sequence length="353" mass="38483">MSHSLNAALVGYGFAGKTFHAPFLSTTPGLSLSWVVSRDAAKVQADLPGCRVGSLEQVLADDSVDLVVIATPNDTHAPLARQALLAGKHVVIDKPFALDLAEAQALVELAEKQQRLLSIFHNRRWDGDFLTVRRLLAEGTLGQIAQFESHFDRYRPEVRQRWREAGGPGSGLWFDLGPHVLDQALQLFGQPDWLQADLAEQRPGALADDYFHVVLGYGKRYGELRVVLHGSCLVSATMPRFVIHGNSGSFVKFGMDVQEDQLKQGKRPPAADWGVDGEPGQLSRIVDGQLQQQSVVGESGDYGAYYRGVCAAIKGEGSNPVPADEALAVMALLDLARQSHREGKRLPCQKLSD</sequence>
<dbReference type="RefSeq" id="WP_042024416.1">
    <property type="nucleotide sequence ID" value="NZ_CDBW01000045.1"/>
</dbReference>
<evidence type="ECO:0000256" key="1">
    <source>
        <dbReference type="ARBA" id="ARBA00010928"/>
    </source>
</evidence>
<dbReference type="GO" id="GO:0000166">
    <property type="term" value="F:nucleotide binding"/>
    <property type="evidence" value="ECO:0007669"/>
    <property type="project" value="InterPro"/>
</dbReference>
<feature type="domain" description="Gfo/Idh/MocA-like oxidoreductase C-terminal" evidence="4">
    <location>
        <begin position="133"/>
        <end position="345"/>
    </location>
</feature>
<reference evidence="5 6" key="1">
    <citation type="submission" date="2016-09" db="EMBL/GenBank/DDBJ databases">
        <title>Draft Genome Sequence of Aeromonas sobria Strain 08005, Isolated from Sick Rana catesbeiana.</title>
        <authorList>
            <person name="Yang Q."/>
        </authorList>
    </citation>
    <scope>NUCLEOTIDE SEQUENCE [LARGE SCALE GENOMIC DNA]</scope>
    <source>
        <strain evidence="5 6">08005</strain>
    </source>
</reference>
<evidence type="ECO:0000259" key="4">
    <source>
        <dbReference type="Pfam" id="PF02894"/>
    </source>
</evidence>
<evidence type="ECO:0000313" key="6">
    <source>
        <dbReference type="Proteomes" id="UP000179934"/>
    </source>
</evidence>
<dbReference type="InterPro" id="IPR004104">
    <property type="entry name" value="Gfo/Idh/MocA-like_OxRdtase_C"/>
</dbReference>
<dbReference type="NCBIfam" id="NF008607">
    <property type="entry name" value="PRK11579.1"/>
    <property type="match status" value="1"/>
</dbReference>
<dbReference type="Gene3D" id="3.30.360.10">
    <property type="entry name" value="Dihydrodipicolinate Reductase, domain 2"/>
    <property type="match status" value="1"/>
</dbReference>
<dbReference type="AlphaFoldDB" id="A0A1S2CKK1"/>
<dbReference type="OrthoDB" id="9774191at2"/>
<dbReference type="Pfam" id="PF01408">
    <property type="entry name" value="GFO_IDH_MocA"/>
    <property type="match status" value="1"/>
</dbReference>
<evidence type="ECO:0000256" key="2">
    <source>
        <dbReference type="ARBA" id="ARBA00023002"/>
    </source>
</evidence>
<accession>A0A1S2CKK1</accession>